<sequence length="76" mass="8749">MKDNKGGKHITKRLSKEERNELRKNHFEQFLKIRDIVNELDPTGLIASGAPKDEHDTLTANILGLIIDKKIEEVRE</sequence>
<dbReference type="Proteomes" id="UP000609346">
    <property type="component" value="Unassembled WGS sequence"/>
</dbReference>
<organism evidence="1 2">
    <name type="scientific">Paenibacillus terricola</name>
    <dbReference type="NCBI Taxonomy" id="2763503"/>
    <lineage>
        <taxon>Bacteria</taxon>
        <taxon>Bacillati</taxon>
        <taxon>Bacillota</taxon>
        <taxon>Bacilli</taxon>
        <taxon>Bacillales</taxon>
        <taxon>Paenibacillaceae</taxon>
        <taxon>Paenibacillus</taxon>
    </lineage>
</organism>
<protein>
    <recommendedName>
        <fullName evidence="3">Phage protein</fullName>
    </recommendedName>
</protein>
<reference evidence="1 2" key="1">
    <citation type="submission" date="2020-09" db="EMBL/GenBank/DDBJ databases">
        <title>Paenibacillus sp. strain PR3 16S rRNA gene Genome sequencing and assembly.</title>
        <authorList>
            <person name="Kim J."/>
        </authorList>
    </citation>
    <scope>NUCLEOTIDE SEQUENCE [LARGE SCALE GENOMIC DNA]</scope>
    <source>
        <strain evidence="1 2">PR3</strain>
    </source>
</reference>
<accession>A0ABR8MU74</accession>
<evidence type="ECO:0000313" key="1">
    <source>
        <dbReference type="EMBL" id="MBD3919512.1"/>
    </source>
</evidence>
<comment type="caution">
    <text evidence="1">The sequence shown here is derived from an EMBL/GenBank/DDBJ whole genome shotgun (WGS) entry which is preliminary data.</text>
</comment>
<gene>
    <name evidence="1" type="ORF">H8B09_12175</name>
</gene>
<keyword evidence="2" id="KW-1185">Reference proteome</keyword>
<proteinExistence type="predicted"/>
<dbReference type="EMBL" id="JACXZA010000002">
    <property type="protein sequence ID" value="MBD3919512.1"/>
    <property type="molecule type" value="Genomic_DNA"/>
</dbReference>
<evidence type="ECO:0008006" key="3">
    <source>
        <dbReference type="Google" id="ProtNLM"/>
    </source>
</evidence>
<name>A0ABR8MU74_9BACL</name>
<dbReference type="RefSeq" id="WP_191203743.1">
    <property type="nucleotide sequence ID" value="NZ_JACXZA010000002.1"/>
</dbReference>
<evidence type="ECO:0000313" key="2">
    <source>
        <dbReference type="Proteomes" id="UP000609346"/>
    </source>
</evidence>